<dbReference type="PANTHER" id="PTHR20988">
    <property type="entry name" value="TRANSMEMBRANE PROTEIN 183A-RELATED"/>
    <property type="match status" value="1"/>
</dbReference>
<organism evidence="3 4">
    <name type="scientific">Saccoglossus kowalevskii</name>
    <name type="common">Acorn worm</name>
    <dbReference type="NCBI Taxonomy" id="10224"/>
    <lineage>
        <taxon>Eukaryota</taxon>
        <taxon>Metazoa</taxon>
        <taxon>Hemichordata</taxon>
        <taxon>Enteropneusta</taxon>
        <taxon>Harrimaniidae</taxon>
        <taxon>Saccoglossus</taxon>
    </lineage>
</organism>
<feature type="non-terminal residue" evidence="4">
    <location>
        <position position="1"/>
    </location>
</feature>
<dbReference type="Pfam" id="PF01602">
    <property type="entry name" value="Adaptin_N"/>
    <property type="match status" value="1"/>
</dbReference>
<evidence type="ECO:0000259" key="2">
    <source>
        <dbReference type="Pfam" id="PF01602"/>
    </source>
</evidence>
<dbReference type="Gene3D" id="1.25.10.10">
    <property type="entry name" value="Leucine-rich Repeat Variant"/>
    <property type="match status" value="2"/>
</dbReference>
<sequence length="560" mass="62800">EPPKSKKVQHSNAKNSVLFEAINLIIHHDCEPNLLVRACNQLGQFLQHRETNLRYLALESMCLLASSEFSREAVKKHQETVITALKTERDVSVRQRAVDLLYAMCDKGNVEEIVSEMLNYLETADYSIREEMVLRNDNQLRNADAELQQRAVEYLQLSTLASPDVLATVLEEMPPFPERESSILAKLKKKKGVIAPGDGATDDAVIARTHVSKVSVQNTLGESSDDLPHNLMSPDTPVTTTAPASVDLLGIGASQPINSTTTSEAAVAGGGGGFLVDVFGEQPATAPTSSATGFDDLAPGSEESTQRQKKTTSIIGTSDNIIKGCEYPIDVWFLVSNYIRPEDVGRFASICKASYYVTSTTQFWSRLYHRFCATHDELPVSLKPNAMQKIFKLRACVIRSLFFTYPPYRSRTRSTVPLDSETPHSLEHSKCLYMWVSHKHQTNKTWNFSFKFQMPSLKNQKFSDLGVNYDHLWANSEENCCILSVVCSHFIRVPAIMGMILTKVYLNVSRDMRFFNLKLVFHTLREKGSYSKNNGVTVTLDPVINAKVLHWWHPHYAGNE</sequence>
<reference evidence="4" key="1">
    <citation type="submission" date="2025-08" db="UniProtKB">
        <authorList>
            <consortium name="RefSeq"/>
        </authorList>
    </citation>
    <scope>IDENTIFICATION</scope>
    <source>
        <tissue evidence="4">Testes</tissue>
    </source>
</reference>
<keyword evidence="3" id="KW-1185">Reference proteome</keyword>
<evidence type="ECO:0000313" key="4">
    <source>
        <dbReference type="RefSeq" id="XP_006823964.1"/>
    </source>
</evidence>
<gene>
    <name evidence="4" type="primary">LOC102810292</name>
</gene>
<name>A0ABM0MVC3_SACKO</name>
<protein>
    <submittedName>
        <fullName evidence="4">AP-2 complex subunit alpha-1-like</fullName>
    </submittedName>
</protein>
<dbReference type="PANTHER" id="PTHR20988:SF2">
    <property type="entry name" value="TRANSMEMBRANE PROTEIN 183A-RELATED"/>
    <property type="match status" value="1"/>
</dbReference>
<evidence type="ECO:0000313" key="3">
    <source>
        <dbReference type="Proteomes" id="UP000694865"/>
    </source>
</evidence>
<accession>A0ABM0MVC3</accession>
<dbReference type="InterPro" id="IPR002553">
    <property type="entry name" value="Clathrin/coatomer_adapt-like_N"/>
</dbReference>
<dbReference type="InterPro" id="IPR026509">
    <property type="entry name" value="TMEM183"/>
</dbReference>
<proteinExistence type="predicted"/>
<feature type="region of interest" description="Disordered" evidence="1">
    <location>
        <begin position="286"/>
        <end position="312"/>
    </location>
</feature>
<dbReference type="RefSeq" id="XP_006823964.1">
    <property type="nucleotide sequence ID" value="XM_006823901.1"/>
</dbReference>
<dbReference type="Proteomes" id="UP000694865">
    <property type="component" value="Unplaced"/>
</dbReference>
<dbReference type="InterPro" id="IPR016024">
    <property type="entry name" value="ARM-type_fold"/>
</dbReference>
<feature type="domain" description="Clathrin/coatomer adaptor adaptin-like N-terminal" evidence="2">
    <location>
        <begin position="9"/>
        <end position="133"/>
    </location>
</feature>
<dbReference type="InterPro" id="IPR011989">
    <property type="entry name" value="ARM-like"/>
</dbReference>
<dbReference type="GeneID" id="102810292"/>
<evidence type="ECO:0000256" key="1">
    <source>
        <dbReference type="SAM" id="MobiDB-lite"/>
    </source>
</evidence>
<dbReference type="SUPFAM" id="SSF48371">
    <property type="entry name" value="ARM repeat"/>
    <property type="match status" value="1"/>
</dbReference>